<evidence type="ECO:0000313" key="1">
    <source>
        <dbReference type="EMBL" id="KAH1166946.1"/>
    </source>
</evidence>
<organism evidence="1 2">
    <name type="scientific">Mauremys mutica</name>
    <name type="common">yellowpond turtle</name>
    <dbReference type="NCBI Taxonomy" id="74926"/>
    <lineage>
        <taxon>Eukaryota</taxon>
        <taxon>Metazoa</taxon>
        <taxon>Chordata</taxon>
        <taxon>Craniata</taxon>
        <taxon>Vertebrata</taxon>
        <taxon>Euteleostomi</taxon>
        <taxon>Archelosauria</taxon>
        <taxon>Testudinata</taxon>
        <taxon>Testudines</taxon>
        <taxon>Cryptodira</taxon>
        <taxon>Durocryptodira</taxon>
        <taxon>Testudinoidea</taxon>
        <taxon>Geoemydidae</taxon>
        <taxon>Geoemydinae</taxon>
        <taxon>Mauremys</taxon>
    </lineage>
</organism>
<accession>A0A9D3WTX9</accession>
<gene>
    <name evidence="1" type="ORF">KIL84_016118</name>
</gene>
<dbReference type="Proteomes" id="UP000827986">
    <property type="component" value="Unassembled WGS sequence"/>
</dbReference>
<reference evidence="1" key="1">
    <citation type="submission" date="2021-09" db="EMBL/GenBank/DDBJ databases">
        <title>The genome of Mauremys mutica provides insights into the evolution of semi-aquatic lifestyle.</title>
        <authorList>
            <person name="Gong S."/>
            <person name="Gao Y."/>
        </authorList>
    </citation>
    <scope>NUCLEOTIDE SEQUENCE</scope>
    <source>
        <strain evidence="1">MM-2020</strain>
        <tissue evidence="1">Muscle</tissue>
    </source>
</reference>
<name>A0A9D3WTX9_9SAUR</name>
<sequence>MHILENCILCEVWNDILQSFSGCSLSLQSAQIELSTAVNLMRSLGTVLQQMLDSLDEYEIRGAARTTNHEYKTAKCCKRQKTCNDATAHSFSDKETFRGNTFIAITDKLKSSLEHWIKAYENIDKTFSILTVFSPTISRSEINEGIKHLCQRYSDDLPVDFTKEFLQFVEFTSLSDI</sequence>
<dbReference type="AlphaFoldDB" id="A0A9D3WTX9"/>
<dbReference type="EMBL" id="JAHDVG010000487">
    <property type="protein sequence ID" value="KAH1166946.1"/>
    <property type="molecule type" value="Genomic_DNA"/>
</dbReference>
<keyword evidence="2" id="KW-1185">Reference proteome</keyword>
<evidence type="ECO:0000313" key="2">
    <source>
        <dbReference type="Proteomes" id="UP000827986"/>
    </source>
</evidence>
<protein>
    <submittedName>
        <fullName evidence="1">Uncharacterized protein</fullName>
    </submittedName>
</protein>
<comment type="caution">
    <text evidence="1">The sequence shown here is derived from an EMBL/GenBank/DDBJ whole genome shotgun (WGS) entry which is preliminary data.</text>
</comment>
<proteinExistence type="predicted"/>